<dbReference type="Proteomes" id="UP000887013">
    <property type="component" value="Unassembled WGS sequence"/>
</dbReference>
<reference evidence="2" key="1">
    <citation type="submission" date="2020-08" db="EMBL/GenBank/DDBJ databases">
        <title>Multicomponent nature underlies the extraordinary mechanical properties of spider dragline silk.</title>
        <authorList>
            <person name="Kono N."/>
            <person name="Nakamura H."/>
            <person name="Mori M."/>
            <person name="Yoshida Y."/>
            <person name="Ohtoshi R."/>
            <person name="Malay A.D."/>
            <person name="Moran D.A.P."/>
            <person name="Tomita M."/>
            <person name="Numata K."/>
            <person name="Arakawa K."/>
        </authorList>
    </citation>
    <scope>NUCLEOTIDE SEQUENCE</scope>
</reference>
<name>A0A8X6TZA2_NEPPI</name>
<proteinExistence type="predicted"/>
<keyword evidence="3" id="KW-1185">Reference proteome</keyword>
<dbReference type="EMBL" id="BMAW01070518">
    <property type="protein sequence ID" value="GFT73666.1"/>
    <property type="molecule type" value="Genomic_DNA"/>
</dbReference>
<organism evidence="2 3">
    <name type="scientific">Nephila pilipes</name>
    <name type="common">Giant wood spider</name>
    <name type="synonym">Nephila maculata</name>
    <dbReference type="NCBI Taxonomy" id="299642"/>
    <lineage>
        <taxon>Eukaryota</taxon>
        <taxon>Metazoa</taxon>
        <taxon>Ecdysozoa</taxon>
        <taxon>Arthropoda</taxon>
        <taxon>Chelicerata</taxon>
        <taxon>Arachnida</taxon>
        <taxon>Araneae</taxon>
        <taxon>Araneomorphae</taxon>
        <taxon>Entelegynae</taxon>
        <taxon>Araneoidea</taxon>
        <taxon>Nephilidae</taxon>
        <taxon>Nephila</taxon>
    </lineage>
</organism>
<dbReference type="AlphaFoldDB" id="A0A8X6TZA2"/>
<gene>
    <name evidence="2" type="ORF">NPIL_446651</name>
</gene>
<feature type="transmembrane region" description="Helical" evidence="1">
    <location>
        <begin position="39"/>
        <end position="59"/>
    </location>
</feature>
<comment type="caution">
    <text evidence="2">The sequence shown here is derived from an EMBL/GenBank/DDBJ whole genome shotgun (WGS) entry which is preliminary data.</text>
</comment>
<evidence type="ECO:0000313" key="2">
    <source>
        <dbReference type="EMBL" id="GFT73666.1"/>
    </source>
</evidence>
<keyword evidence="1" id="KW-0812">Transmembrane</keyword>
<evidence type="ECO:0000313" key="3">
    <source>
        <dbReference type="Proteomes" id="UP000887013"/>
    </source>
</evidence>
<accession>A0A8X6TZA2</accession>
<keyword evidence="1" id="KW-0472">Membrane</keyword>
<evidence type="ECO:0000256" key="1">
    <source>
        <dbReference type="SAM" id="Phobius"/>
    </source>
</evidence>
<keyword evidence="1" id="KW-1133">Transmembrane helix</keyword>
<protein>
    <submittedName>
        <fullName evidence="2">Uncharacterized protein</fullName>
    </submittedName>
</protein>
<sequence length="215" mass="24412">MTTEFSTTLLLKQNGGDGRKLFCADRTERLVPNILCTPIAWMLLVIVCHMTFDFIFWLIRVSTPRYPIYLSRWVFRGLPFLGCFINDTKDTAVTSAGRTSTTTPFPDSSSEYSHRGLTITKLNDAHVSKIRLVIEFKTKWCSHQIIVSLEATTGYAGPVDSTESFNGLVRLVVPGQASIGTVLSVRHLYEIVWSRIHAFRSWPSTEMFVETFKQH</sequence>